<protein>
    <submittedName>
        <fullName evidence="1">Type 1 glutamine amidotransferase domain-containing protein</fullName>
    </submittedName>
</protein>
<dbReference type="Gene3D" id="3.40.50.880">
    <property type="match status" value="1"/>
</dbReference>
<proteinExistence type="predicted"/>
<dbReference type="InterPro" id="IPR032633">
    <property type="entry name" value="ThiJ-like"/>
</dbReference>
<keyword evidence="2" id="KW-1185">Reference proteome</keyword>
<dbReference type="AlphaFoldDB" id="A0A9X1YLX7"/>
<accession>A0A9X1YLX7</accession>
<sequence>MPWRVLTEAGHACVFATPDARPAQADPRMLEGRDLGLLAPMLRAQGNAVADHDGMAQSMAYRAPIAWGDIADGLAANRFDAVLLPGGHAPGMREYLESPLLQSAVATFFERDLPVAAICHGTVLAARSRVTRGDDAGRSVLFGRRTTGLTRQLEMLAWRLTRRRLGDYYRTYPQTVQDEVAAALRSPRDFLTGPPALLRDSDRLRRVGFTVRDGRYLSARWPGDAHRFAHELVEMLAAR</sequence>
<dbReference type="Proteomes" id="UP001139353">
    <property type="component" value="Unassembled WGS sequence"/>
</dbReference>
<dbReference type="SUPFAM" id="SSF52317">
    <property type="entry name" value="Class I glutamine amidotransferase-like"/>
    <property type="match status" value="1"/>
</dbReference>
<reference evidence="1" key="1">
    <citation type="submission" date="2021-11" db="EMBL/GenBank/DDBJ databases">
        <title>BS-T2-15 a new species belonging to the Comamonadaceae family isolated from the soil of a French oak forest.</title>
        <authorList>
            <person name="Mieszkin S."/>
            <person name="Alain K."/>
        </authorList>
    </citation>
    <scope>NUCLEOTIDE SEQUENCE</scope>
    <source>
        <strain evidence="1">BS-T2-15</strain>
    </source>
</reference>
<name>A0A9X1YLX7_9BURK</name>
<dbReference type="PANTHER" id="PTHR43068:SF1">
    <property type="entry name" value="SLR1854 PROTEIN"/>
    <property type="match status" value="1"/>
</dbReference>
<gene>
    <name evidence="1" type="ORF">LPC04_25020</name>
</gene>
<dbReference type="EMBL" id="JAJLJH010000011">
    <property type="protein sequence ID" value="MCK9688989.1"/>
    <property type="molecule type" value="Genomic_DNA"/>
</dbReference>
<comment type="caution">
    <text evidence="1">The sequence shown here is derived from an EMBL/GenBank/DDBJ whole genome shotgun (WGS) entry which is preliminary data.</text>
</comment>
<dbReference type="PANTHER" id="PTHR43068">
    <property type="entry name" value="SLR1854 PROTEIN"/>
    <property type="match status" value="1"/>
</dbReference>
<keyword evidence="1" id="KW-0315">Glutamine amidotransferase</keyword>
<evidence type="ECO:0000313" key="2">
    <source>
        <dbReference type="Proteomes" id="UP001139353"/>
    </source>
</evidence>
<evidence type="ECO:0000313" key="1">
    <source>
        <dbReference type="EMBL" id="MCK9688989.1"/>
    </source>
</evidence>
<dbReference type="Pfam" id="PF17124">
    <property type="entry name" value="ThiJ_like"/>
    <property type="match status" value="1"/>
</dbReference>
<organism evidence="1 2">
    <name type="scientific">Scleromatobacter humisilvae</name>
    <dbReference type="NCBI Taxonomy" id="2897159"/>
    <lineage>
        <taxon>Bacteria</taxon>
        <taxon>Pseudomonadati</taxon>
        <taxon>Pseudomonadota</taxon>
        <taxon>Betaproteobacteria</taxon>
        <taxon>Burkholderiales</taxon>
        <taxon>Sphaerotilaceae</taxon>
        <taxon>Scleromatobacter</taxon>
    </lineage>
</organism>
<dbReference type="InterPro" id="IPR029062">
    <property type="entry name" value="Class_I_gatase-like"/>
</dbReference>